<dbReference type="CDD" id="cd18186">
    <property type="entry name" value="BTB_POZ_ZBTB_KLHL-like"/>
    <property type="match status" value="1"/>
</dbReference>
<dbReference type="SMART" id="SM00225">
    <property type="entry name" value="BTB"/>
    <property type="match status" value="1"/>
</dbReference>
<dbReference type="SUPFAM" id="SSF54695">
    <property type="entry name" value="POZ domain"/>
    <property type="match status" value="1"/>
</dbReference>
<dbReference type="EMBL" id="CVRI01000046">
    <property type="protein sequence ID" value="CRK97105.1"/>
    <property type="molecule type" value="Genomic_DNA"/>
</dbReference>
<evidence type="ECO:0000313" key="4">
    <source>
        <dbReference type="Proteomes" id="UP000183832"/>
    </source>
</evidence>
<dbReference type="InterPro" id="IPR000210">
    <property type="entry name" value="BTB/POZ_dom"/>
</dbReference>
<sequence length="370" mass="43029">MDHTYHLLSLDDTRKKVYNCEIWCEVNHTYDQKVSNVDIFIGDSSNHVSRGKLSLRKCYGYHPFATKLAVTITIDPPKDSTNRLIKFVVRAKCNTNLKEYIFAKNYFKYQNAINEGKQDFAILYASSSSFLKIDAKFTVIEERSNHIYEPQEDLQDENKDQTFSRLAEFFLNEKFSDFSFTVGETIFPVHKLILSSRSPVFKRMFAGNFKESTSSSQEVSDVSAQVFGEMLHFMYKSKINNLEHAEDLLAIADRYQIDDLKAIIENHLFHKLEDDNAHRFFQLAHRHNCCKEFKKECFKVLKRLFNRLFKDLNFSLTEEFLDQPEKVREIVDAKAHLDNLLKRASTGENSVGDDFVASPLKKKSRASKSN</sequence>
<feature type="compositionally biased region" description="Basic residues" evidence="1">
    <location>
        <begin position="360"/>
        <end position="370"/>
    </location>
</feature>
<dbReference type="Proteomes" id="UP000183832">
    <property type="component" value="Unassembled WGS sequence"/>
</dbReference>
<accession>A0A1J1IF74</accession>
<gene>
    <name evidence="3" type="ORF">CLUMA_CG010458</name>
</gene>
<evidence type="ECO:0000259" key="2">
    <source>
        <dbReference type="PROSITE" id="PS50097"/>
    </source>
</evidence>
<name>A0A1J1IF74_9DIPT</name>
<reference evidence="3 4" key="1">
    <citation type="submission" date="2015-04" db="EMBL/GenBank/DDBJ databases">
        <authorList>
            <person name="Syromyatnikov M.Y."/>
            <person name="Popov V.N."/>
        </authorList>
    </citation>
    <scope>NUCLEOTIDE SEQUENCE [LARGE SCALE GENOMIC DNA]</scope>
</reference>
<organism evidence="3 4">
    <name type="scientific">Clunio marinus</name>
    <dbReference type="NCBI Taxonomy" id="568069"/>
    <lineage>
        <taxon>Eukaryota</taxon>
        <taxon>Metazoa</taxon>
        <taxon>Ecdysozoa</taxon>
        <taxon>Arthropoda</taxon>
        <taxon>Hexapoda</taxon>
        <taxon>Insecta</taxon>
        <taxon>Pterygota</taxon>
        <taxon>Neoptera</taxon>
        <taxon>Endopterygota</taxon>
        <taxon>Diptera</taxon>
        <taxon>Nematocera</taxon>
        <taxon>Chironomoidea</taxon>
        <taxon>Chironomidae</taxon>
        <taxon>Clunio</taxon>
    </lineage>
</organism>
<dbReference type="PROSITE" id="PS50097">
    <property type="entry name" value="BTB"/>
    <property type="match status" value="1"/>
</dbReference>
<dbReference type="OrthoDB" id="7492888at2759"/>
<dbReference type="STRING" id="568069.A0A1J1IF74"/>
<protein>
    <submittedName>
        <fullName evidence="3">CLUMA_CG010458, isoform A</fullName>
    </submittedName>
</protein>
<proteinExistence type="predicted"/>
<feature type="region of interest" description="Disordered" evidence="1">
    <location>
        <begin position="347"/>
        <end position="370"/>
    </location>
</feature>
<dbReference type="Pfam" id="PF00651">
    <property type="entry name" value="BTB"/>
    <property type="match status" value="1"/>
</dbReference>
<evidence type="ECO:0000256" key="1">
    <source>
        <dbReference type="SAM" id="MobiDB-lite"/>
    </source>
</evidence>
<keyword evidence="4" id="KW-1185">Reference proteome</keyword>
<dbReference type="PANTHER" id="PTHR24413">
    <property type="entry name" value="SPECKLE-TYPE POZ PROTEIN"/>
    <property type="match status" value="1"/>
</dbReference>
<dbReference type="InterPro" id="IPR011333">
    <property type="entry name" value="SKP1/BTB/POZ_sf"/>
</dbReference>
<dbReference type="Gene3D" id="3.30.710.10">
    <property type="entry name" value="Potassium Channel Kv1.1, Chain A"/>
    <property type="match status" value="1"/>
</dbReference>
<feature type="domain" description="BTB" evidence="2">
    <location>
        <begin position="176"/>
        <end position="243"/>
    </location>
</feature>
<dbReference type="AlphaFoldDB" id="A0A1J1IF74"/>
<evidence type="ECO:0000313" key="3">
    <source>
        <dbReference type="EMBL" id="CRK97105.1"/>
    </source>
</evidence>